<evidence type="ECO:0000256" key="12">
    <source>
        <dbReference type="PROSITE-ProRule" id="PRU01360"/>
    </source>
</evidence>
<dbReference type="PROSITE" id="PS01156">
    <property type="entry name" value="TONB_DEPENDENT_REC_2"/>
    <property type="match status" value="1"/>
</dbReference>
<dbReference type="Proteomes" id="UP000056968">
    <property type="component" value="Chromosome"/>
</dbReference>
<evidence type="ECO:0000259" key="16">
    <source>
        <dbReference type="Pfam" id="PF00593"/>
    </source>
</evidence>
<evidence type="ECO:0000313" key="19">
    <source>
        <dbReference type="Proteomes" id="UP000056968"/>
    </source>
</evidence>
<keyword evidence="6 15" id="KW-0732">Signal</keyword>
<dbReference type="InterPro" id="IPR039426">
    <property type="entry name" value="TonB-dep_rcpt-like"/>
</dbReference>
<dbReference type="RefSeq" id="WP_062064667.1">
    <property type="nucleotide sequence ID" value="NZ_CP013264.1"/>
</dbReference>
<keyword evidence="11 12" id="KW-0998">Cell outer membrane</keyword>
<protein>
    <submittedName>
        <fullName evidence="18">TonB-dependent receptor</fullName>
    </submittedName>
</protein>
<dbReference type="Pfam" id="PF00593">
    <property type="entry name" value="TonB_dep_Rec_b-barrel"/>
    <property type="match status" value="1"/>
</dbReference>
<evidence type="ECO:0000256" key="11">
    <source>
        <dbReference type="ARBA" id="ARBA00023237"/>
    </source>
</evidence>
<dbReference type="EMBL" id="CP013264">
    <property type="protein sequence ID" value="ALR20752.1"/>
    <property type="molecule type" value="Genomic_DNA"/>
</dbReference>
<gene>
    <name evidence="18" type="ORF">ATN00_11045</name>
</gene>
<dbReference type="PANTHER" id="PTHR32552">
    <property type="entry name" value="FERRICHROME IRON RECEPTOR-RELATED"/>
    <property type="match status" value="1"/>
</dbReference>
<keyword evidence="18" id="KW-0675">Receptor</keyword>
<dbReference type="Pfam" id="PF07715">
    <property type="entry name" value="Plug"/>
    <property type="match status" value="1"/>
</dbReference>
<dbReference type="PROSITE" id="PS52016">
    <property type="entry name" value="TONB_DEPENDENT_REC_3"/>
    <property type="match status" value="1"/>
</dbReference>
<feature type="domain" description="TonB-dependent receptor plug" evidence="17">
    <location>
        <begin position="60"/>
        <end position="166"/>
    </location>
</feature>
<name>A0A0S3EZD2_9SPHN</name>
<dbReference type="InterPro" id="IPR000531">
    <property type="entry name" value="Beta-barrel_TonB"/>
</dbReference>
<dbReference type="InterPro" id="IPR036942">
    <property type="entry name" value="Beta-barrel_TonB_sf"/>
</dbReference>
<evidence type="ECO:0000256" key="7">
    <source>
        <dbReference type="ARBA" id="ARBA00023004"/>
    </source>
</evidence>
<dbReference type="InterPro" id="IPR010917">
    <property type="entry name" value="TonB_rcpt_CS"/>
</dbReference>
<accession>A0A0S3EZD2</accession>
<keyword evidence="3 12" id="KW-1134">Transmembrane beta strand</keyword>
<comment type="similarity">
    <text evidence="12 14">Belongs to the TonB-dependent receptor family.</text>
</comment>
<evidence type="ECO:0000256" key="8">
    <source>
        <dbReference type="ARBA" id="ARBA00023065"/>
    </source>
</evidence>
<keyword evidence="10 12" id="KW-0472">Membrane</keyword>
<keyword evidence="9 14" id="KW-0798">TonB box</keyword>
<evidence type="ECO:0000256" key="5">
    <source>
        <dbReference type="ARBA" id="ARBA00022692"/>
    </source>
</evidence>
<evidence type="ECO:0000313" key="18">
    <source>
        <dbReference type="EMBL" id="ALR20752.1"/>
    </source>
</evidence>
<dbReference type="STRING" id="1332080.ATN00_11045"/>
<dbReference type="PANTHER" id="PTHR32552:SF81">
    <property type="entry name" value="TONB-DEPENDENT OUTER MEMBRANE RECEPTOR"/>
    <property type="match status" value="1"/>
</dbReference>
<keyword evidence="5 12" id="KW-0812">Transmembrane</keyword>
<dbReference type="KEGG" id="sbd:ATN00_11045"/>
<dbReference type="AlphaFoldDB" id="A0A0S3EZD2"/>
<feature type="chain" id="PRO_5006611804" evidence="15">
    <location>
        <begin position="26"/>
        <end position="804"/>
    </location>
</feature>
<evidence type="ECO:0000256" key="15">
    <source>
        <dbReference type="SAM" id="SignalP"/>
    </source>
</evidence>
<keyword evidence="4" id="KW-0410">Iron transport</keyword>
<evidence type="ECO:0000256" key="14">
    <source>
        <dbReference type="RuleBase" id="RU003357"/>
    </source>
</evidence>
<keyword evidence="2 12" id="KW-0813">Transport</keyword>
<dbReference type="Gene3D" id="2.40.170.20">
    <property type="entry name" value="TonB-dependent receptor, beta-barrel domain"/>
    <property type="match status" value="1"/>
</dbReference>
<keyword evidence="8" id="KW-0406">Ion transport</keyword>
<feature type="signal peptide" evidence="15">
    <location>
        <begin position="1"/>
        <end position="25"/>
    </location>
</feature>
<keyword evidence="7" id="KW-0408">Iron</keyword>
<sequence length="804" mass="86252">MKRQILATLGLLSGTAVMPATPLWAQDAPSQAAEEPQQLGSGYGTASDIVVTARRRDERLQDVPVSVSAFSAAALERSTVQTVQDINTITPGFRAGAEGGKENSAVSLRGIGQVPLGEVSPGVVTYFANVPLPSVGSNIPTYDLASIQVLKGPQGTLFGRNTLGGAVLVSPEAPTYDFGGYIEGTYGRFDYRELEGALNIPIIPDKMALRVAGQMRRQDGRTKNLNGGPDFDNVHQDSVRASLLIEPTDWIKSLTIVDYFRANERAGGLYLYRAQPGVLGAIFGPTEGAYLDAQIANYREIQKKNFYGAFDDGINGGQAYRRQLGITNDTSLTFGNITVRNIFGFRKNRADQMINTGATGPLFFSSGAPFFGSQFSIFHAGSVIQRQYITNELQVLGEFDGFNFIVGGFYNNDRSTGPMGSNFRAFAVGDVDGVPVTAHVANKNYAVFGQVGIDLTDKLRFNVGARYSWDKVNACGGGIWSTYVDRETCDAQAALGLIDGVAIVSNKGQEPSWTIGFDYKPNDNTLLYIVSRRGYRGANVNTPGFESPFTTGGVGCSNPGGACPDLRPYQNTKEEKLTDGEIGAKLSFRSGEARGFFNIAAFYTDYKGALQFLNAQNVGLPFTTPDQPTNGSVAANIANLEIYGVEIEASVSPVRSLTVSFNGAFTKQKVKSLGSVTFGPGVPTPVATEAQVNLPTPSFAGTASVSWTLPFRPADGEIVFNGDIYMTDDFGGQNGEKLPGYALANARLDWRGIGGSGFDLGVYVRNLTGAHYYQSPSVLLANFPTSSVYVGDPRTWGVSARYRF</sequence>
<feature type="short sequence motif" description="TonB C-terminal box" evidence="13">
    <location>
        <begin position="787"/>
        <end position="804"/>
    </location>
</feature>
<dbReference type="GO" id="GO:0006826">
    <property type="term" value="P:iron ion transport"/>
    <property type="evidence" value="ECO:0007669"/>
    <property type="project" value="UniProtKB-KW"/>
</dbReference>
<reference evidence="18 19" key="1">
    <citation type="submission" date="2015-11" db="EMBL/GenBank/DDBJ databases">
        <title>A Two-component Flavoprotein Monooxygenase System MeaXY Responsible for para-Hydroxylation of 2-Methyl-6-ethylaniline and 2,6-Diethylaniline in Sphingobium baderi DE-13.</title>
        <authorList>
            <person name="Cheng M."/>
            <person name="Meng Q."/>
            <person name="Yang Y."/>
            <person name="Chu C."/>
            <person name="Yan X."/>
            <person name="He J."/>
            <person name="Li S."/>
        </authorList>
    </citation>
    <scope>NUCLEOTIDE SEQUENCE [LARGE SCALE GENOMIC DNA]</scope>
    <source>
        <strain evidence="18 19">DE-13</strain>
    </source>
</reference>
<dbReference type="SUPFAM" id="SSF56935">
    <property type="entry name" value="Porins"/>
    <property type="match status" value="1"/>
</dbReference>
<evidence type="ECO:0000256" key="4">
    <source>
        <dbReference type="ARBA" id="ARBA00022496"/>
    </source>
</evidence>
<evidence type="ECO:0000256" key="6">
    <source>
        <dbReference type="ARBA" id="ARBA00022729"/>
    </source>
</evidence>
<dbReference type="InterPro" id="IPR012910">
    <property type="entry name" value="Plug_dom"/>
</dbReference>
<evidence type="ECO:0000256" key="2">
    <source>
        <dbReference type="ARBA" id="ARBA00022448"/>
    </source>
</evidence>
<keyword evidence="19" id="KW-1185">Reference proteome</keyword>
<proteinExistence type="inferred from homology"/>
<dbReference type="GO" id="GO:0009279">
    <property type="term" value="C:cell outer membrane"/>
    <property type="evidence" value="ECO:0007669"/>
    <property type="project" value="UniProtKB-SubCell"/>
</dbReference>
<feature type="domain" description="TonB-dependent receptor-like beta-barrel" evidence="16">
    <location>
        <begin position="287"/>
        <end position="767"/>
    </location>
</feature>
<evidence type="ECO:0000256" key="1">
    <source>
        <dbReference type="ARBA" id="ARBA00004571"/>
    </source>
</evidence>
<organism evidence="18 19">
    <name type="scientific">Sphingobium baderi</name>
    <dbReference type="NCBI Taxonomy" id="1332080"/>
    <lineage>
        <taxon>Bacteria</taxon>
        <taxon>Pseudomonadati</taxon>
        <taxon>Pseudomonadota</taxon>
        <taxon>Alphaproteobacteria</taxon>
        <taxon>Sphingomonadales</taxon>
        <taxon>Sphingomonadaceae</taxon>
        <taxon>Sphingobium</taxon>
    </lineage>
</organism>
<evidence type="ECO:0000256" key="10">
    <source>
        <dbReference type="ARBA" id="ARBA00023136"/>
    </source>
</evidence>
<comment type="subcellular location">
    <subcellularLocation>
        <location evidence="1 12">Cell outer membrane</location>
        <topology evidence="1 12">Multi-pass membrane protein</topology>
    </subcellularLocation>
</comment>
<evidence type="ECO:0000256" key="9">
    <source>
        <dbReference type="ARBA" id="ARBA00023077"/>
    </source>
</evidence>
<evidence type="ECO:0000256" key="13">
    <source>
        <dbReference type="PROSITE-ProRule" id="PRU10144"/>
    </source>
</evidence>
<evidence type="ECO:0000256" key="3">
    <source>
        <dbReference type="ARBA" id="ARBA00022452"/>
    </source>
</evidence>
<evidence type="ECO:0000259" key="17">
    <source>
        <dbReference type="Pfam" id="PF07715"/>
    </source>
</evidence>